<gene>
    <name evidence="1" type="ORF">KTT_54500</name>
</gene>
<evidence type="ECO:0000313" key="2">
    <source>
        <dbReference type="Proteomes" id="UP000287352"/>
    </source>
</evidence>
<dbReference type="AlphaFoldDB" id="A0A402A9G1"/>
<organism evidence="1 2">
    <name type="scientific">Tengunoibacter tsumagoiensis</name>
    <dbReference type="NCBI Taxonomy" id="2014871"/>
    <lineage>
        <taxon>Bacteria</taxon>
        <taxon>Bacillati</taxon>
        <taxon>Chloroflexota</taxon>
        <taxon>Ktedonobacteria</taxon>
        <taxon>Ktedonobacterales</taxon>
        <taxon>Dictyobacteraceae</taxon>
        <taxon>Tengunoibacter</taxon>
    </lineage>
</organism>
<reference evidence="2" key="1">
    <citation type="submission" date="2018-12" db="EMBL/GenBank/DDBJ databases">
        <title>Tengunoibacter tsumagoiensis gen. nov., sp. nov., Dictyobacter kobayashii sp. nov., D. alpinus sp. nov., and D. joshuensis sp. nov. and description of Dictyobacteraceae fam. nov. within the order Ktedonobacterales isolated from Tengu-no-mugimeshi.</title>
        <authorList>
            <person name="Wang C.M."/>
            <person name="Zheng Y."/>
            <person name="Sakai Y."/>
            <person name="Toyoda A."/>
            <person name="Minakuchi Y."/>
            <person name="Abe K."/>
            <person name="Yokota A."/>
            <person name="Yabe S."/>
        </authorList>
    </citation>
    <scope>NUCLEOTIDE SEQUENCE [LARGE SCALE GENOMIC DNA]</scope>
    <source>
        <strain evidence="2">Uno3</strain>
    </source>
</reference>
<evidence type="ECO:0000313" key="1">
    <source>
        <dbReference type="EMBL" id="GCE15591.1"/>
    </source>
</evidence>
<name>A0A402A9G1_9CHLR</name>
<comment type="caution">
    <text evidence="1">The sequence shown here is derived from an EMBL/GenBank/DDBJ whole genome shotgun (WGS) entry which is preliminary data.</text>
</comment>
<protein>
    <submittedName>
        <fullName evidence="1">Uncharacterized protein</fullName>
    </submittedName>
</protein>
<dbReference type="EMBL" id="BIFR01000002">
    <property type="protein sequence ID" value="GCE15591.1"/>
    <property type="molecule type" value="Genomic_DNA"/>
</dbReference>
<dbReference type="Proteomes" id="UP000287352">
    <property type="component" value="Unassembled WGS sequence"/>
</dbReference>
<sequence length="160" mass="17880">MKTDRALLLFSLMFHDPEPFRRQIDDLSAFRDPPRTGFKVLVAAGTGSNLMDQDLIGSFDLAQGMPFVPWLASGFFAALLAQRFGYPHKAIRGGRQTTVMAVFGLLPLKRLETLLLKSNDPFQILDLLLERLNGMDGLPQPFSQGLVRRSECMILLSEVV</sequence>
<proteinExistence type="predicted"/>
<accession>A0A402A9G1</accession>
<keyword evidence="2" id="KW-1185">Reference proteome</keyword>